<dbReference type="GO" id="GO:0016747">
    <property type="term" value="F:acyltransferase activity, transferring groups other than amino-acyl groups"/>
    <property type="evidence" value="ECO:0007669"/>
    <property type="project" value="InterPro"/>
</dbReference>
<dbReference type="PROSITE" id="PS51186">
    <property type="entry name" value="GNAT"/>
    <property type="match status" value="1"/>
</dbReference>
<evidence type="ECO:0000256" key="2">
    <source>
        <dbReference type="ARBA" id="ARBA00022598"/>
    </source>
</evidence>
<proteinExistence type="predicted"/>
<dbReference type="PATRIC" id="fig|1114964.3.peg.1779"/>
<dbReference type="SMART" id="SM00881">
    <property type="entry name" value="CoA_binding"/>
    <property type="match status" value="1"/>
</dbReference>
<dbReference type="PANTHER" id="PTHR43334:SF1">
    <property type="entry name" value="3-HYDROXYPROPIONATE--COA LIGASE [ADP-FORMING]"/>
    <property type="match status" value="1"/>
</dbReference>
<dbReference type="SUPFAM" id="SSF51735">
    <property type="entry name" value="NAD(P)-binding Rossmann-fold domains"/>
    <property type="match status" value="1"/>
</dbReference>
<dbReference type="InterPro" id="IPR016102">
    <property type="entry name" value="Succinyl-CoA_synth-like"/>
</dbReference>
<dbReference type="InterPro" id="IPR016181">
    <property type="entry name" value="Acyl_CoA_acyltransferase"/>
</dbReference>
<dbReference type="eggNOG" id="COG0456">
    <property type="taxonomic scope" value="Bacteria"/>
</dbReference>
<sequence length="893" mass="94132">MTIRNLSPLLHARSIVLVGGSDREGTVGALVLDNLLAGGFDGEVYVVNPHPVARSGAIWFDAIADLPQAAELAIIMTPAPTVGTIIDQLGALGTRCAVILSAGLTDADGLRRETIEAARRHDLRIVGPNCLGLMAPHARIDATFARTPARPGHLGLISQSGALITAVLDWAQTRSVGFSAVISAGDMADADLGDLVDLLAADPHTHAILLYIEGVTQAAEFLAAARAAALTKPVIAIKAGKSELAAKAALSHTGAMIGSYDVYQAAFARAGILLVDSLTELFDAAEILCTCEPIPDNRLAILTNGGGAGILAVDALARTGGQLSSLAPETLALIGNDMPAGWSHNNPVDILGDADAGRYGVALRSLLRDEASDAVLVMNCPTARSQAGETAHAICEEVAAAVQERICKPVLACWLGDANAQAVRSIFTAAGIPVFSTPDDAVRAFGYLAQARRLRWNLTDAPAQTRAVKADRIAARAIIASAQAEGCTLLSEIKVKKLLEAYGIPVAATRFAASAQAVEEACCWLSAPFAVKIVSRDLAHKSDVGGVALNLPDARAAVAAAQEMERRIRRDHPQAHIQGFAVEDMVEVDGTEMIVGITTDPAFGPILMAGAGGTATQILNDRAIDLVPVDHAQARALIAQTRISGMLAGYRNVPAADVEGLADVVDAVSAMAVDLPDLLELDINPLVVSAAGVIALDARARITPEPATASRLTIRAAPEGWASDLVTEHGFRFHVRPVRPDDEPAVASFFDQVSAEDLRFRFMSGVPKVHHDQITMMTRVDYLRTISFLAFDEEDGGIIALAMLATDPDRSRAEIALTTRADMKGKGISWTLLEHVLRYAKAEGIETVESIECADHDAALRMERELGFVTIADPDDPTVRIARKNMAGMRPAS</sequence>
<dbReference type="AlphaFoldDB" id="T0GNA0"/>
<dbReference type="RefSeq" id="WP_021244738.1">
    <property type="nucleotide sequence ID" value="NZ_ATIB01000050.1"/>
</dbReference>
<dbReference type="Gene3D" id="3.30.470.20">
    <property type="entry name" value="ATP-grasp fold, B domain"/>
    <property type="match status" value="1"/>
</dbReference>
<dbReference type="InterPro" id="IPR000182">
    <property type="entry name" value="GNAT_dom"/>
</dbReference>
<dbReference type="InterPro" id="IPR036291">
    <property type="entry name" value="NAD(P)-bd_dom_sf"/>
</dbReference>
<evidence type="ECO:0000256" key="1">
    <source>
        <dbReference type="ARBA" id="ARBA00022532"/>
    </source>
</evidence>
<dbReference type="InterPro" id="IPR013815">
    <property type="entry name" value="ATP_grasp_subdomain_1"/>
</dbReference>
<keyword evidence="4" id="KW-0067">ATP-binding</keyword>
<evidence type="ECO:0000313" key="6">
    <source>
        <dbReference type="EMBL" id="EQB02162.1"/>
    </source>
</evidence>
<organism evidence="6 7">
    <name type="scientific">Sphingobium baderi LL03</name>
    <dbReference type="NCBI Taxonomy" id="1114964"/>
    <lineage>
        <taxon>Bacteria</taxon>
        <taxon>Pseudomonadati</taxon>
        <taxon>Pseudomonadota</taxon>
        <taxon>Alphaproteobacteria</taxon>
        <taxon>Sphingomonadales</taxon>
        <taxon>Sphingomonadaceae</taxon>
        <taxon>Sphingobium</taxon>
    </lineage>
</organism>
<feature type="domain" description="N-acetyltransferase" evidence="5">
    <location>
        <begin position="733"/>
        <end position="887"/>
    </location>
</feature>
<gene>
    <name evidence="6" type="ORF">L485_09110</name>
</gene>
<dbReference type="Gene3D" id="3.40.50.720">
    <property type="entry name" value="NAD(P)-binding Rossmann-like Domain"/>
    <property type="match status" value="1"/>
</dbReference>
<dbReference type="SUPFAM" id="SSF52210">
    <property type="entry name" value="Succinyl-CoA synthetase domains"/>
    <property type="match status" value="2"/>
</dbReference>
<dbReference type="Gene3D" id="3.40.50.261">
    <property type="entry name" value="Succinyl-CoA synthetase domains"/>
    <property type="match status" value="2"/>
</dbReference>
<dbReference type="InterPro" id="IPR032875">
    <property type="entry name" value="Succ_CoA_lig_flav_dom"/>
</dbReference>
<keyword evidence="7" id="KW-1185">Reference proteome</keyword>
<dbReference type="Pfam" id="PF19045">
    <property type="entry name" value="Ligase_CoA_2"/>
    <property type="match status" value="1"/>
</dbReference>
<dbReference type="SUPFAM" id="SSF55729">
    <property type="entry name" value="Acyl-CoA N-acyltransferases (Nat)"/>
    <property type="match status" value="1"/>
</dbReference>
<dbReference type="Gene3D" id="3.40.630.30">
    <property type="match status" value="1"/>
</dbReference>
<evidence type="ECO:0000259" key="5">
    <source>
        <dbReference type="PROSITE" id="PS51186"/>
    </source>
</evidence>
<protein>
    <recommendedName>
        <fullName evidence="5">N-acetyltransferase domain-containing protein</fullName>
    </recommendedName>
</protein>
<evidence type="ECO:0000313" key="7">
    <source>
        <dbReference type="Proteomes" id="UP000015524"/>
    </source>
</evidence>
<dbReference type="Pfam" id="PF00583">
    <property type="entry name" value="Acetyltransf_1"/>
    <property type="match status" value="1"/>
</dbReference>
<dbReference type="GO" id="GO:0005524">
    <property type="term" value="F:ATP binding"/>
    <property type="evidence" value="ECO:0007669"/>
    <property type="project" value="UniProtKB-KW"/>
</dbReference>
<dbReference type="SUPFAM" id="SSF56059">
    <property type="entry name" value="Glutathione synthetase ATP-binding domain-like"/>
    <property type="match status" value="1"/>
</dbReference>
<reference evidence="6 7" key="1">
    <citation type="journal article" date="2013" name="Genome Announc.">
        <title>Draft Genome Sequence of a Hexachlorocyclohexane-Degrading Bacterium, Sphingobium baderi Strain LL03T.</title>
        <authorList>
            <person name="Kaur J."/>
            <person name="Verma H."/>
            <person name="Tripathi C."/>
            <person name="Khurana J.P."/>
            <person name="Lal R."/>
        </authorList>
    </citation>
    <scope>NUCLEOTIDE SEQUENCE [LARGE SCALE GENOMIC DNA]</scope>
    <source>
        <strain evidence="6 7">LL03</strain>
    </source>
</reference>
<evidence type="ECO:0000256" key="4">
    <source>
        <dbReference type="ARBA" id="ARBA00022840"/>
    </source>
</evidence>
<accession>T0GNA0</accession>
<dbReference type="InterPro" id="IPR051538">
    <property type="entry name" value="Acyl-CoA_Synth/Transferase"/>
</dbReference>
<dbReference type="Proteomes" id="UP000015524">
    <property type="component" value="Unassembled WGS sequence"/>
</dbReference>
<dbReference type="eggNOG" id="COG1042">
    <property type="taxonomic scope" value="Bacteria"/>
</dbReference>
<dbReference type="PANTHER" id="PTHR43334">
    <property type="entry name" value="ACETATE--COA LIGASE [ADP-FORMING]"/>
    <property type="match status" value="1"/>
</dbReference>
<evidence type="ECO:0000256" key="3">
    <source>
        <dbReference type="ARBA" id="ARBA00022741"/>
    </source>
</evidence>
<dbReference type="Pfam" id="PF13549">
    <property type="entry name" value="ATP-grasp_5"/>
    <property type="match status" value="1"/>
</dbReference>
<dbReference type="Pfam" id="PF13380">
    <property type="entry name" value="CoA_binding_2"/>
    <property type="match status" value="1"/>
</dbReference>
<keyword evidence="1" id="KW-0816">Tricarboxylic acid cycle</keyword>
<dbReference type="InterPro" id="IPR003781">
    <property type="entry name" value="CoA-bd"/>
</dbReference>
<dbReference type="GO" id="GO:0006099">
    <property type="term" value="P:tricarboxylic acid cycle"/>
    <property type="evidence" value="ECO:0007669"/>
    <property type="project" value="UniProtKB-KW"/>
</dbReference>
<name>T0GNA0_9SPHN</name>
<dbReference type="OrthoDB" id="9807426at2"/>
<dbReference type="InterPro" id="IPR043938">
    <property type="entry name" value="Ligase_CoA_dom"/>
</dbReference>
<keyword evidence="3" id="KW-0547">Nucleotide-binding</keyword>
<dbReference type="GO" id="GO:0043758">
    <property type="term" value="F:acetate-CoA ligase (ADP-forming) activity"/>
    <property type="evidence" value="ECO:0007669"/>
    <property type="project" value="InterPro"/>
</dbReference>
<dbReference type="Pfam" id="PF13607">
    <property type="entry name" value="Succ_CoA_lig"/>
    <property type="match status" value="1"/>
</dbReference>
<dbReference type="Gene3D" id="3.30.1490.20">
    <property type="entry name" value="ATP-grasp fold, A domain"/>
    <property type="match status" value="1"/>
</dbReference>
<dbReference type="EMBL" id="ATIB01000050">
    <property type="protein sequence ID" value="EQB02162.1"/>
    <property type="molecule type" value="Genomic_DNA"/>
</dbReference>
<keyword evidence="2" id="KW-0436">Ligase</keyword>
<dbReference type="CDD" id="cd04301">
    <property type="entry name" value="NAT_SF"/>
    <property type="match status" value="1"/>
</dbReference>
<comment type="caution">
    <text evidence="6">The sequence shown here is derived from an EMBL/GenBank/DDBJ whole genome shotgun (WGS) entry which is preliminary data.</text>
</comment>